<evidence type="ECO:0000256" key="13">
    <source>
        <dbReference type="ARBA" id="ARBA00047899"/>
    </source>
</evidence>
<dbReference type="SMART" id="SM00220">
    <property type="entry name" value="S_TKc"/>
    <property type="match status" value="1"/>
</dbReference>
<dbReference type="GO" id="GO:0004674">
    <property type="term" value="F:protein serine/threonine kinase activity"/>
    <property type="evidence" value="ECO:0007669"/>
    <property type="project" value="UniProtKB-KW"/>
</dbReference>
<name>A0A553HJT3_9PEZI</name>
<evidence type="ECO:0000256" key="7">
    <source>
        <dbReference type="ARBA" id="ARBA00022679"/>
    </source>
</evidence>
<evidence type="ECO:0000313" key="16">
    <source>
        <dbReference type="EMBL" id="TRX88207.1"/>
    </source>
</evidence>
<dbReference type="Pfam" id="PF00069">
    <property type="entry name" value="Pkinase"/>
    <property type="match status" value="1"/>
</dbReference>
<sequence>MANEPNTPLDQPYGIAESKEVEIIKEVEKSESSEHPQPLYYEPRDIGDIEDVEDYRPGGLHPVDMFDTLLDDRFEVCHKLGSGGVATVWLCYEKAVKKWKAIKINAADRSSDDSPEIRVSKVLQKSGDASRLLEEYNVAMPLETFWIEGPNGKHLCTVLPVMGPRLSEWRHMSLGTDATRINNVCHQLTKGLSFLHSHGICHGDFRPENILMQLKGNGLDDLEPEQLFDLLHYPDRDEVLTLEGGRSPNAPKWVVDPLWWSELRNYISDDIAIVDFGEAFEESQPPKSLGIPRVYAAPEVIYGGVPAGIGSDLWSLAYTIMATRYGDSLGLDANLCGPLRCMERFAGPIPPPYRRAAAEEFHEQEMRLFKQHGENPEIEKPASLSEMMAADGENLKKLTWEASGLSCVQEIEDELRKELWEQVLVPNEGGEDGKEEKWESVHYCLPEDEISLLADLLSRLFKYQPCQRSSAADTLKHAWFKQRPEPIPEVTETGENRLAINESESVSAKTCRPPWWARLWRSVYRLVPTNITQLSRYLQFSAPLGFFIGVTYRSFFAPPYAKR</sequence>
<dbReference type="PANTHER" id="PTHR47634">
    <property type="entry name" value="PROTEIN KINASE DOMAIN-CONTAINING PROTEIN-RELATED"/>
    <property type="match status" value="1"/>
</dbReference>
<dbReference type="InterPro" id="IPR000719">
    <property type="entry name" value="Prot_kinase_dom"/>
</dbReference>
<evidence type="ECO:0000256" key="8">
    <source>
        <dbReference type="ARBA" id="ARBA00022741"/>
    </source>
</evidence>
<keyword evidence="9" id="KW-0418">Kinase</keyword>
<dbReference type="SUPFAM" id="SSF56112">
    <property type="entry name" value="Protein kinase-like (PK-like)"/>
    <property type="match status" value="1"/>
</dbReference>
<evidence type="ECO:0000256" key="10">
    <source>
        <dbReference type="ARBA" id="ARBA00022840"/>
    </source>
</evidence>
<dbReference type="AlphaFoldDB" id="A0A553HJT3"/>
<dbReference type="InterPro" id="IPR011009">
    <property type="entry name" value="Kinase-like_dom_sf"/>
</dbReference>
<dbReference type="GO" id="GO:0000245">
    <property type="term" value="P:spliceosomal complex assembly"/>
    <property type="evidence" value="ECO:0007669"/>
    <property type="project" value="TreeGrafter"/>
</dbReference>
<organism evidence="16 17">
    <name type="scientific">Xylaria flabelliformis</name>
    <dbReference type="NCBI Taxonomy" id="2512241"/>
    <lineage>
        <taxon>Eukaryota</taxon>
        <taxon>Fungi</taxon>
        <taxon>Dikarya</taxon>
        <taxon>Ascomycota</taxon>
        <taxon>Pezizomycotina</taxon>
        <taxon>Sordariomycetes</taxon>
        <taxon>Xylariomycetidae</taxon>
        <taxon>Xylariales</taxon>
        <taxon>Xylariaceae</taxon>
        <taxon>Xylaria</taxon>
    </lineage>
</organism>
<dbReference type="Gene3D" id="1.10.510.10">
    <property type="entry name" value="Transferase(Phosphotransferase) domain 1"/>
    <property type="match status" value="1"/>
</dbReference>
<dbReference type="PROSITE" id="PS50011">
    <property type="entry name" value="PROTEIN_KINASE_DOM"/>
    <property type="match status" value="1"/>
</dbReference>
<keyword evidence="8" id="KW-0547">Nucleotide-binding</keyword>
<evidence type="ECO:0000256" key="4">
    <source>
        <dbReference type="ARBA" id="ARBA00013948"/>
    </source>
</evidence>
<dbReference type="OrthoDB" id="5979581at2759"/>
<evidence type="ECO:0000259" key="15">
    <source>
        <dbReference type="PROSITE" id="PS50011"/>
    </source>
</evidence>
<dbReference type="InterPro" id="IPR008266">
    <property type="entry name" value="Tyr_kinase_AS"/>
</dbReference>
<evidence type="ECO:0000256" key="6">
    <source>
        <dbReference type="ARBA" id="ARBA00022527"/>
    </source>
</evidence>
<accession>A0A553HJT3</accession>
<comment type="function">
    <text evidence="1">Component of the EKC/KEOPS complex that is required for the formation of a threonylcarbamoyl group on adenosine at position 37 (t(6)A37) in tRNAs that read codons beginning with adenine. The complex is probably involved in the transfer of the threonylcarbamoyl moiety of threonylcarbamoyl-AMP (TC-AMP) to the N6 group of A37. BUD32 has ATPase activity in the context of the EKC/KEOPS complex and likely plays a supporting role to the catalytic subunit KAE1. The EKC/KEOPS complex also promotes both telomere uncapping and telomere elongation. The complex is required for efficient recruitment of transcriptional coactivators.</text>
</comment>
<evidence type="ECO:0000256" key="5">
    <source>
        <dbReference type="ARBA" id="ARBA00019973"/>
    </source>
</evidence>
<evidence type="ECO:0000256" key="1">
    <source>
        <dbReference type="ARBA" id="ARBA00003747"/>
    </source>
</evidence>
<comment type="subunit">
    <text evidence="2">Component of the EKC/KEOPS complex composed of at least BUD32, CGI121, GON7, KAE1 and PCC1; the whole complex dimerizes.</text>
</comment>
<dbReference type="GO" id="GO:0050684">
    <property type="term" value="P:regulation of mRNA processing"/>
    <property type="evidence" value="ECO:0007669"/>
    <property type="project" value="TreeGrafter"/>
</dbReference>
<dbReference type="PROSITE" id="PS00109">
    <property type="entry name" value="PROTEIN_KINASE_TYR"/>
    <property type="match status" value="1"/>
</dbReference>
<feature type="domain" description="Protein kinase" evidence="15">
    <location>
        <begin position="74"/>
        <end position="480"/>
    </location>
</feature>
<evidence type="ECO:0000256" key="14">
    <source>
        <dbReference type="ARBA" id="ARBA00048679"/>
    </source>
</evidence>
<comment type="catalytic activity">
    <reaction evidence="13">
        <text>L-threonyl-[protein] + ATP = O-phospho-L-threonyl-[protein] + ADP + H(+)</text>
        <dbReference type="Rhea" id="RHEA:46608"/>
        <dbReference type="Rhea" id="RHEA-COMP:11060"/>
        <dbReference type="Rhea" id="RHEA-COMP:11605"/>
        <dbReference type="ChEBI" id="CHEBI:15378"/>
        <dbReference type="ChEBI" id="CHEBI:30013"/>
        <dbReference type="ChEBI" id="CHEBI:30616"/>
        <dbReference type="ChEBI" id="CHEBI:61977"/>
        <dbReference type="ChEBI" id="CHEBI:456216"/>
        <dbReference type="EC" id="2.7.11.1"/>
    </reaction>
</comment>
<keyword evidence="7" id="KW-0808">Transferase</keyword>
<proteinExistence type="predicted"/>
<evidence type="ECO:0000256" key="11">
    <source>
        <dbReference type="ARBA" id="ARBA00030980"/>
    </source>
</evidence>
<evidence type="ECO:0000256" key="3">
    <source>
        <dbReference type="ARBA" id="ARBA00012513"/>
    </source>
</evidence>
<keyword evidence="17" id="KW-1185">Reference proteome</keyword>
<comment type="caution">
    <text evidence="16">The sequence shown here is derived from an EMBL/GenBank/DDBJ whole genome shotgun (WGS) entry which is preliminary data.</text>
</comment>
<keyword evidence="6" id="KW-0723">Serine/threonine-protein kinase</keyword>
<dbReference type="PANTHER" id="PTHR47634:SF9">
    <property type="entry name" value="PROTEIN KINASE DOMAIN-CONTAINING PROTEIN-RELATED"/>
    <property type="match status" value="1"/>
</dbReference>
<dbReference type="Gene3D" id="3.30.200.20">
    <property type="entry name" value="Phosphorylase Kinase, domain 1"/>
    <property type="match status" value="1"/>
</dbReference>
<dbReference type="EC" id="2.7.11.1" evidence="3"/>
<evidence type="ECO:0000313" key="17">
    <source>
        <dbReference type="Proteomes" id="UP000319160"/>
    </source>
</evidence>
<evidence type="ECO:0000256" key="9">
    <source>
        <dbReference type="ARBA" id="ARBA00022777"/>
    </source>
</evidence>
<evidence type="ECO:0000256" key="2">
    <source>
        <dbReference type="ARBA" id="ARBA00011534"/>
    </source>
</evidence>
<keyword evidence="10" id="KW-0067">ATP-binding</keyword>
<dbReference type="STRING" id="2512241.A0A553HJT3"/>
<evidence type="ECO:0000256" key="12">
    <source>
        <dbReference type="ARBA" id="ARBA00033194"/>
    </source>
</evidence>
<comment type="catalytic activity">
    <reaction evidence="14">
        <text>L-seryl-[protein] + ATP = O-phospho-L-seryl-[protein] + ADP + H(+)</text>
        <dbReference type="Rhea" id="RHEA:17989"/>
        <dbReference type="Rhea" id="RHEA-COMP:9863"/>
        <dbReference type="Rhea" id="RHEA-COMP:11604"/>
        <dbReference type="ChEBI" id="CHEBI:15378"/>
        <dbReference type="ChEBI" id="CHEBI:29999"/>
        <dbReference type="ChEBI" id="CHEBI:30616"/>
        <dbReference type="ChEBI" id="CHEBI:83421"/>
        <dbReference type="ChEBI" id="CHEBI:456216"/>
        <dbReference type="EC" id="2.7.11.1"/>
    </reaction>
</comment>
<gene>
    <name evidence="16" type="ORF">FHL15_010896</name>
</gene>
<dbReference type="Proteomes" id="UP000319160">
    <property type="component" value="Unassembled WGS sequence"/>
</dbReference>
<dbReference type="EMBL" id="VFLP01000096">
    <property type="protein sequence ID" value="TRX88207.1"/>
    <property type="molecule type" value="Genomic_DNA"/>
</dbReference>
<reference evidence="17" key="1">
    <citation type="submission" date="2019-06" db="EMBL/GenBank/DDBJ databases">
        <title>Draft genome sequence of the griseofulvin-producing fungus Xylaria cubensis strain G536.</title>
        <authorList>
            <person name="Mead M.E."/>
            <person name="Raja H.A."/>
            <person name="Steenwyk J.L."/>
            <person name="Knowles S.L."/>
            <person name="Oberlies N.H."/>
            <person name="Rokas A."/>
        </authorList>
    </citation>
    <scope>NUCLEOTIDE SEQUENCE [LARGE SCALE GENOMIC DNA]</scope>
    <source>
        <strain evidence="17">G536</strain>
    </source>
</reference>
<protein>
    <recommendedName>
        <fullName evidence="5">EKC/KEOPS complex subunit BUD32</fullName>
        <ecNumber evidence="3">2.7.11.1</ecNumber>
    </recommendedName>
    <alternativeName>
        <fullName evidence="11 12">Atypical Serine/threonine protein kinase BUD32</fullName>
    </alternativeName>
    <alternativeName>
        <fullName evidence="4">EKC/KEOPS complex subunit bud32</fullName>
    </alternativeName>
</protein>
<dbReference type="InterPro" id="IPR051334">
    <property type="entry name" value="SRPK"/>
</dbReference>
<dbReference type="GO" id="GO:0005524">
    <property type="term" value="F:ATP binding"/>
    <property type="evidence" value="ECO:0007669"/>
    <property type="project" value="UniProtKB-KW"/>
</dbReference>